<feature type="compositionally biased region" description="Basic residues" evidence="1">
    <location>
        <begin position="313"/>
        <end position="327"/>
    </location>
</feature>
<feature type="region of interest" description="Disordered" evidence="1">
    <location>
        <begin position="301"/>
        <end position="330"/>
    </location>
</feature>
<accession>M5FQN0</accession>
<reference evidence="2 3" key="1">
    <citation type="journal article" date="2012" name="Science">
        <title>The Paleozoic origin of enzymatic lignin decomposition reconstructed from 31 fungal genomes.</title>
        <authorList>
            <person name="Floudas D."/>
            <person name="Binder M."/>
            <person name="Riley R."/>
            <person name="Barry K."/>
            <person name="Blanchette R.A."/>
            <person name="Henrissat B."/>
            <person name="Martinez A.T."/>
            <person name="Otillar R."/>
            <person name="Spatafora J.W."/>
            <person name="Yadav J.S."/>
            <person name="Aerts A."/>
            <person name="Benoit I."/>
            <person name="Boyd A."/>
            <person name="Carlson A."/>
            <person name="Copeland A."/>
            <person name="Coutinho P.M."/>
            <person name="de Vries R.P."/>
            <person name="Ferreira P."/>
            <person name="Findley K."/>
            <person name="Foster B."/>
            <person name="Gaskell J."/>
            <person name="Glotzer D."/>
            <person name="Gorecki P."/>
            <person name="Heitman J."/>
            <person name="Hesse C."/>
            <person name="Hori C."/>
            <person name="Igarashi K."/>
            <person name="Jurgens J.A."/>
            <person name="Kallen N."/>
            <person name="Kersten P."/>
            <person name="Kohler A."/>
            <person name="Kuees U."/>
            <person name="Kumar T.K.A."/>
            <person name="Kuo A."/>
            <person name="LaButti K."/>
            <person name="Larrondo L.F."/>
            <person name="Lindquist E."/>
            <person name="Ling A."/>
            <person name="Lombard V."/>
            <person name="Lucas S."/>
            <person name="Lundell T."/>
            <person name="Martin R."/>
            <person name="McLaughlin D.J."/>
            <person name="Morgenstern I."/>
            <person name="Morin E."/>
            <person name="Murat C."/>
            <person name="Nagy L.G."/>
            <person name="Nolan M."/>
            <person name="Ohm R.A."/>
            <person name="Patyshakuliyeva A."/>
            <person name="Rokas A."/>
            <person name="Ruiz-Duenas F.J."/>
            <person name="Sabat G."/>
            <person name="Salamov A."/>
            <person name="Samejima M."/>
            <person name="Schmutz J."/>
            <person name="Slot J.C."/>
            <person name="St John F."/>
            <person name="Stenlid J."/>
            <person name="Sun H."/>
            <person name="Sun S."/>
            <person name="Syed K."/>
            <person name="Tsang A."/>
            <person name="Wiebenga A."/>
            <person name="Young D."/>
            <person name="Pisabarro A."/>
            <person name="Eastwood D.C."/>
            <person name="Martin F."/>
            <person name="Cullen D."/>
            <person name="Grigoriev I.V."/>
            <person name="Hibbett D.S."/>
        </authorList>
    </citation>
    <scope>NUCLEOTIDE SEQUENCE [LARGE SCALE GENOMIC DNA]</scope>
    <source>
        <strain evidence="2 3">DJM-731 SS1</strain>
    </source>
</reference>
<evidence type="ECO:0000256" key="1">
    <source>
        <dbReference type="SAM" id="MobiDB-lite"/>
    </source>
</evidence>
<feature type="region of interest" description="Disordered" evidence="1">
    <location>
        <begin position="229"/>
        <end position="258"/>
    </location>
</feature>
<organism evidence="2 3">
    <name type="scientific">Dacryopinax primogenitus (strain DJM 731)</name>
    <name type="common">Brown rot fungus</name>
    <dbReference type="NCBI Taxonomy" id="1858805"/>
    <lineage>
        <taxon>Eukaryota</taxon>
        <taxon>Fungi</taxon>
        <taxon>Dikarya</taxon>
        <taxon>Basidiomycota</taxon>
        <taxon>Agaricomycotina</taxon>
        <taxon>Dacrymycetes</taxon>
        <taxon>Dacrymycetales</taxon>
        <taxon>Dacrymycetaceae</taxon>
        <taxon>Dacryopinax</taxon>
    </lineage>
</organism>
<evidence type="ECO:0000313" key="3">
    <source>
        <dbReference type="Proteomes" id="UP000030653"/>
    </source>
</evidence>
<keyword evidence="3" id="KW-1185">Reference proteome</keyword>
<name>M5FQN0_DACPD</name>
<dbReference type="Proteomes" id="UP000030653">
    <property type="component" value="Unassembled WGS sequence"/>
</dbReference>
<feature type="region of interest" description="Disordered" evidence="1">
    <location>
        <begin position="112"/>
        <end position="152"/>
    </location>
</feature>
<sequence length="548" mass="60815">MDFPHTDIDFGFPNEPTLSAEEWDDFWKDAIPTNGREDLVPTAMDGPSYPPPPVIVTPSESPVAQGAIQFRNPQTPQIVIPFNTCASTPFTPSHSISPDDLTHSHSIRSSISALPETPSPVSPNDGRGPIITGLDSPFRESRLKGNGKGPELQIARSLTASRRLSNVLGRSRSDSNILAPSTHPSSTVQQWLQESSPVGQPTNGLGISFPETVTPRQFEFFQTGYQAFAGPSRKRRHPDSEAHSPLDLTSPKGNTSPAAEAAIRALHQLSVGFLPVPSGSAPFGYPPLSFAQPQLAGAGPAFEYDPEFEERPRKKRRTARKPTSFRKPKQDESIIYHPDGSMDVTGWFLCPYRWPNDPSYTCRHLAKDANDALRHCLAVHLPQEEALLRQWDARGVASDERHVLPLLEAGGEYFSLYCTYEGCKDRIFHGSRAWESFCTHRDSHGPSGHGLVPRLQRASDEEVLTHTFNQPDKWLPFPSSAIGAGTEAGMWPRRVDARARNVAEKRWKRTVALQVTKVYDSWQGGFEVTRRHAGAEQKLRMVVRREVM</sequence>
<dbReference type="EMBL" id="JH795870">
    <property type="protein sequence ID" value="EJT99210.1"/>
    <property type="molecule type" value="Genomic_DNA"/>
</dbReference>
<dbReference type="HOGENOM" id="CLU_496969_0_0_1"/>
<dbReference type="RefSeq" id="XP_040626108.1">
    <property type="nucleotide sequence ID" value="XM_040770503.1"/>
</dbReference>
<dbReference type="GeneID" id="63685565"/>
<gene>
    <name evidence="2" type="ORF">DACRYDRAFT_117977</name>
</gene>
<protein>
    <submittedName>
        <fullName evidence="2">Uncharacterized protein</fullName>
    </submittedName>
</protein>
<evidence type="ECO:0000313" key="2">
    <source>
        <dbReference type="EMBL" id="EJT99210.1"/>
    </source>
</evidence>
<dbReference type="OrthoDB" id="10529429at2759"/>
<dbReference type="AlphaFoldDB" id="M5FQN0"/>
<proteinExistence type="predicted"/>